<dbReference type="InterPro" id="IPR050297">
    <property type="entry name" value="LipidA_mod_glycosyltrf_83"/>
</dbReference>
<feature type="transmembrane region" description="Helical" evidence="8">
    <location>
        <begin position="77"/>
        <end position="94"/>
    </location>
</feature>
<feature type="transmembrane region" description="Helical" evidence="8">
    <location>
        <begin position="291"/>
        <end position="314"/>
    </location>
</feature>
<feature type="transmembrane region" description="Helical" evidence="8">
    <location>
        <begin position="335"/>
        <end position="354"/>
    </location>
</feature>
<evidence type="ECO:0000256" key="6">
    <source>
        <dbReference type="ARBA" id="ARBA00022989"/>
    </source>
</evidence>
<dbReference type="GO" id="GO:0005886">
    <property type="term" value="C:plasma membrane"/>
    <property type="evidence" value="ECO:0007669"/>
    <property type="project" value="UniProtKB-SubCell"/>
</dbReference>
<dbReference type="PANTHER" id="PTHR33908">
    <property type="entry name" value="MANNOSYLTRANSFERASE YKCB-RELATED"/>
    <property type="match status" value="1"/>
</dbReference>
<dbReference type="Proteomes" id="UP000317990">
    <property type="component" value="Unassembled WGS sequence"/>
</dbReference>
<evidence type="ECO:0000256" key="7">
    <source>
        <dbReference type="ARBA" id="ARBA00023136"/>
    </source>
</evidence>
<keyword evidence="2" id="KW-1003">Cell membrane</keyword>
<dbReference type="InterPro" id="IPR003342">
    <property type="entry name" value="ArnT-like_N"/>
</dbReference>
<accession>A0A524RQD2</accession>
<evidence type="ECO:0000259" key="9">
    <source>
        <dbReference type="Pfam" id="PF02366"/>
    </source>
</evidence>
<feature type="transmembrane region" description="Helical" evidence="8">
    <location>
        <begin position="239"/>
        <end position="258"/>
    </location>
</feature>
<dbReference type="Pfam" id="PF02366">
    <property type="entry name" value="PMT"/>
    <property type="match status" value="1"/>
</dbReference>
<dbReference type="GO" id="GO:0009103">
    <property type="term" value="P:lipopolysaccharide biosynthetic process"/>
    <property type="evidence" value="ECO:0007669"/>
    <property type="project" value="UniProtKB-ARBA"/>
</dbReference>
<organism evidence="10 11">
    <name type="scientific">Aphanocapsa feldmannii 277cV</name>
    <dbReference type="NCBI Taxonomy" id="2507553"/>
    <lineage>
        <taxon>Bacteria</taxon>
        <taxon>Bacillati</taxon>
        <taxon>Cyanobacteriota</taxon>
        <taxon>Cyanophyceae</taxon>
        <taxon>Oscillatoriophycideae</taxon>
        <taxon>Chroococcales</taxon>
        <taxon>Microcystaceae</taxon>
        <taxon>Aphanocapsa</taxon>
    </lineage>
</organism>
<reference evidence="10 11" key="1">
    <citation type="journal article" date="2019" name="mSystems">
        <title>Life at home and on the roam: Genomic adaptions reflect the dual lifestyle of an intracellular, facultative symbiont.</title>
        <authorList>
            <person name="Burgsdorf I."/>
        </authorList>
    </citation>
    <scope>NUCLEOTIDE SEQUENCE [LARGE SCALE GENOMIC DNA]</scope>
    <source>
        <strain evidence="10">277cV</strain>
    </source>
</reference>
<evidence type="ECO:0000256" key="2">
    <source>
        <dbReference type="ARBA" id="ARBA00022475"/>
    </source>
</evidence>
<feature type="domain" description="ArnT-like N-terminal" evidence="9">
    <location>
        <begin position="136"/>
        <end position="258"/>
    </location>
</feature>
<keyword evidence="5 8" id="KW-0812">Transmembrane</keyword>
<sequence>MRSRRTGHPARTIDLPRLGLWVVTLLLGTGLFVWGLGSTGLVDETPPLFAAAGRAMVETGDWLTPRVNGNPRFDKPVLVYWLMGLGYAGIPASLDPFGSLAARLPSTLSAMAVMLGLADTFWCWQPQRPAPGSSLRRWCLALSAALAFALSPWVMVWARTAVSDMLLSALLCLALLGFWRHDVALSDNPGRAGRWPLAAWICLGLAVLTKGPVALALAALTCLLYGLREGRQGQLWQRLRPWRGLAVVALVALPWYVAELAVEGRPFWDSFFGYHNLQRFTQVVNRHGGPWWFYGPVFLGICAPFSPLALHGFCAGLMPRPQPLGLADRRASSSLQRFAACWALAVLVFFSLAATKLPSYALPASPALALLVVLAAAELRPGRGWAVRVAAWISLALTLGLGLTLLAAPTWVGLIQDPEMPGFAAALMASGLFHRGGMVLLVAASLGALLLAWRRWPWLLLAQLSLVAWTPLTLLPLTGLVDTARQRDVRLLGETITRTHRAGEPVAMVGIKKPSLHFYGRRQVRYEGKSPQALANLSFCMAWPGSEPTLLLVIDRGTAMADHWQGIRHQRLDARGLYLLWRLNRTDLDARSRQLLADGRVRQACPVHGLESYN</sequence>
<feature type="transmembrane region" description="Helical" evidence="8">
    <location>
        <begin position="360"/>
        <end position="377"/>
    </location>
</feature>
<feature type="transmembrane region" description="Helical" evidence="8">
    <location>
        <begin position="135"/>
        <end position="154"/>
    </location>
</feature>
<keyword evidence="7 8" id="KW-0472">Membrane</keyword>
<proteinExistence type="predicted"/>
<keyword evidence="4 10" id="KW-0808">Transferase</keyword>
<dbReference type="PANTHER" id="PTHR33908:SF3">
    <property type="entry name" value="UNDECAPRENYL PHOSPHATE-ALPHA-4-AMINO-4-DEOXY-L-ARABINOSE ARABINOSYL TRANSFERASE"/>
    <property type="match status" value="1"/>
</dbReference>
<keyword evidence="3" id="KW-0328">Glycosyltransferase</keyword>
<name>A0A524RQD2_9CHRO</name>
<dbReference type="AlphaFoldDB" id="A0A524RQD2"/>
<dbReference type="GO" id="GO:0010041">
    <property type="term" value="P:response to iron(III) ion"/>
    <property type="evidence" value="ECO:0007669"/>
    <property type="project" value="TreeGrafter"/>
</dbReference>
<evidence type="ECO:0000313" key="10">
    <source>
        <dbReference type="EMBL" id="TGG94637.1"/>
    </source>
</evidence>
<dbReference type="EMBL" id="SRMO01000033">
    <property type="protein sequence ID" value="TGG94637.1"/>
    <property type="molecule type" value="Genomic_DNA"/>
</dbReference>
<feature type="transmembrane region" description="Helical" evidence="8">
    <location>
        <begin position="198"/>
        <end position="227"/>
    </location>
</feature>
<evidence type="ECO:0000256" key="5">
    <source>
        <dbReference type="ARBA" id="ARBA00022692"/>
    </source>
</evidence>
<keyword evidence="6 8" id="KW-1133">Transmembrane helix</keyword>
<gene>
    <name evidence="10" type="ORF">ERJ67_02265</name>
</gene>
<dbReference type="GO" id="GO:0016763">
    <property type="term" value="F:pentosyltransferase activity"/>
    <property type="evidence" value="ECO:0007669"/>
    <property type="project" value="TreeGrafter"/>
</dbReference>
<feature type="transmembrane region" description="Helical" evidence="8">
    <location>
        <begin position="389"/>
        <end position="412"/>
    </location>
</feature>
<feature type="transmembrane region" description="Helical" evidence="8">
    <location>
        <begin position="432"/>
        <end position="453"/>
    </location>
</feature>
<feature type="transmembrane region" description="Helical" evidence="8">
    <location>
        <begin position="20"/>
        <end position="37"/>
    </location>
</feature>
<evidence type="ECO:0000313" key="11">
    <source>
        <dbReference type="Proteomes" id="UP000317990"/>
    </source>
</evidence>
<evidence type="ECO:0000256" key="3">
    <source>
        <dbReference type="ARBA" id="ARBA00022676"/>
    </source>
</evidence>
<protein>
    <submittedName>
        <fullName evidence="10">Phospholipid carrier-dependent glycosyltransferase</fullName>
    </submittedName>
</protein>
<evidence type="ECO:0000256" key="1">
    <source>
        <dbReference type="ARBA" id="ARBA00004651"/>
    </source>
</evidence>
<evidence type="ECO:0000256" key="8">
    <source>
        <dbReference type="SAM" id="Phobius"/>
    </source>
</evidence>
<dbReference type="GO" id="GO:0006493">
    <property type="term" value="P:protein O-linked glycosylation"/>
    <property type="evidence" value="ECO:0007669"/>
    <property type="project" value="InterPro"/>
</dbReference>
<evidence type="ECO:0000256" key="4">
    <source>
        <dbReference type="ARBA" id="ARBA00022679"/>
    </source>
</evidence>
<comment type="subcellular location">
    <subcellularLocation>
        <location evidence="1">Cell membrane</location>
        <topology evidence="1">Multi-pass membrane protein</topology>
    </subcellularLocation>
</comment>
<dbReference type="GO" id="GO:0000030">
    <property type="term" value="F:mannosyltransferase activity"/>
    <property type="evidence" value="ECO:0007669"/>
    <property type="project" value="InterPro"/>
</dbReference>
<comment type="caution">
    <text evidence="10">The sequence shown here is derived from an EMBL/GenBank/DDBJ whole genome shotgun (WGS) entry which is preliminary data.</text>
</comment>
<feature type="transmembrane region" description="Helical" evidence="8">
    <location>
        <begin position="460"/>
        <end position="481"/>
    </location>
</feature>